<gene>
    <name evidence="1" type="ORF">CEE37_06750</name>
</gene>
<sequence length="369" mass="43051">MPRHRSLNLKKFIDSVPQSLLKEYFQKRFGENKQLPLSRFDYETILEFIDSNKNEEVIGIIQNDFKHINDLCEKVYNILIQAIDKYAILTPRESKREELALNLFVHHPEAYDYAYDHYCFFNSTSNLSQHNIEALNFDLTTDKLERFKAEISSYYEGLAKGRECIIRHYNEDDQTTIVIMHGSYKRSMVVWEGDEIETKFFRPANEDILRFDKSTSILSIKTRYANDRTKYIDAFTSILIEDKTQAEREDRDATFTLIPLQDGTFSYEGNENILSVVLVEAKVNYGGLTCPEITLKSKNIIETLEDGQLGIGLQKGHIIKAKFKFRLKVDGRERNISFVIQPPNFTDLNKKKYTDIIEAYLKENGIKLI</sequence>
<reference evidence="1 2" key="1">
    <citation type="submission" date="2017-06" db="EMBL/GenBank/DDBJ databases">
        <title>Novel microbial phyla capable of carbon fixation and sulfur reduction in deep-sea sediments.</title>
        <authorList>
            <person name="Huang J."/>
            <person name="Baker B."/>
            <person name="Wang Y."/>
        </authorList>
    </citation>
    <scope>NUCLEOTIDE SEQUENCE [LARGE SCALE GENOMIC DNA]</scope>
    <source>
        <strain evidence="1">B3_LCP</strain>
    </source>
</reference>
<evidence type="ECO:0000313" key="2">
    <source>
        <dbReference type="Proteomes" id="UP000319619"/>
    </source>
</evidence>
<proteinExistence type="predicted"/>
<organism evidence="1 2">
    <name type="scientific">candidate division LCP-89 bacterium B3_LCP</name>
    <dbReference type="NCBI Taxonomy" id="2012998"/>
    <lineage>
        <taxon>Bacteria</taxon>
        <taxon>Pseudomonadati</taxon>
        <taxon>Bacteria division LCP-89</taxon>
    </lineage>
</organism>
<dbReference type="AlphaFoldDB" id="A0A532V0B6"/>
<evidence type="ECO:0000313" key="1">
    <source>
        <dbReference type="EMBL" id="TKJ40656.1"/>
    </source>
</evidence>
<name>A0A532V0B6_UNCL8</name>
<accession>A0A532V0B6</accession>
<protein>
    <submittedName>
        <fullName evidence="1">Uncharacterized protein</fullName>
    </submittedName>
</protein>
<dbReference type="Proteomes" id="UP000319619">
    <property type="component" value="Unassembled WGS sequence"/>
</dbReference>
<dbReference type="EMBL" id="NJBN01000004">
    <property type="protein sequence ID" value="TKJ40656.1"/>
    <property type="molecule type" value="Genomic_DNA"/>
</dbReference>
<comment type="caution">
    <text evidence="1">The sequence shown here is derived from an EMBL/GenBank/DDBJ whole genome shotgun (WGS) entry which is preliminary data.</text>
</comment>